<name>A0ABR9UVP1_9CHRO</name>
<keyword evidence="2" id="KW-0238">DNA-binding</keyword>
<dbReference type="InterPro" id="IPR018060">
    <property type="entry name" value="HTH_AraC"/>
</dbReference>
<dbReference type="InterPro" id="IPR053142">
    <property type="entry name" value="PchR_regulatory_protein"/>
</dbReference>
<dbReference type="PANTHER" id="PTHR47893:SF1">
    <property type="entry name" value="REGULATORY PROTEIN PCHR"/>
    <property type="match status" value="1"/>
</dbReference>
<evidence type="ECO:0000256" key="1">
    <source>
        <dbReference type="ARBA" id="ARBA00023015"/>
    </source>
</evidence>
<dbReference type="RefSeq" id="WP_193933778.1">
    <property type="nucleotide sequence ID" value="NZ_CAWPMZ010000088.1"/>
</dbReference>
<dbReference type="Proteomes" id="UP000651156">
    <property type="component" value="Unassembled WGS sequence"/>
</dbReference>
<dbReference type="PRINTS" id="PR00032">
    <property type="entry name" value="HTHARAC"/>
</dbReference>
<evidence type="ECO:0000313" key="6">
    <source>
        <dbReference type="Proteomes" id="UP000651156"/>
    </source>
</evidence>
<dbReference type="Pfam" id="PF12833">
    <property type="entry name" value="HTH_18"/>
    <property type="match status" value="1"/>
</dbReference>
<feature type="domain" description="HTH araC/xylS-type" evidence="4">
    <location>
        <begin position="228"/>
        <end position="326"/>
    </location>
</feature>
<evidence type="ECO:0000259" key="4">
    <source>
        <dbReference type="PROSITE" id="PS01124"/>
    </source>
</evidence>
<sequence length="331" mass="38135">MTLILNQADWDELQQQAPRLQLDNLVLDDVEHITGVPEYIGRGYNHRIELSPGLWVNFYDCEYYQDLMVKAPVHEHDIQIWINLSGFIYFEAVHPNLGGMCGYFSGSGISPAYVEKYRCGERLITIGVDIEPEWLDSFLQEDKQYDCGIRKLLFKGDDWKTSLYPTVTLKMRSVAQQLWNVPYRGVARRMYLQGKVLELLAMHLDLIAAEQKLRNLPKLKPETIARLQYAKEILTIQFENPPSLSELAQQVGVSDRTLQRGFGELFGTTVFGYLHNLRMEQAEQLLRSREMRVSEVAHAVGYSHLGHFTEAFKRKFGMTPKQCQMGKVNAL</sequence>
<dbReference type="InterPro" id="IPR020449">
    <property type="entry name" value="Tscrpt_reg_AraC-type_HTH"/>
</dbReference>
<keyword evidence="3" id="KW-0804">Transcription</keyword>
<reference evidence="5 6" key="1">
    <citation type="submission" date="2020-10" db="EMBL/GenBank/DDBJ databases">
        <authorList>
            <person name="Castelo-Branco R."/>
            <person name="Eusebio N."/>
            <person name="Adriana R."/>
            <person name="Vieira A."/>
            <person name="Brugerolle De Fraissinette N."/>
            <person name="Rezende De Castro R."/>
            <person name="Schneider M.P."/>
            <person name="Vasconcelos V."/>
            <person name="Leao P.N."/>
        </authorList>
    </citation>
    <scope>NUCLEOTIDE SEQUENCE [LARGE SCALE GENOMIC DNA]</scope>
    <source>
        <strain evidence="5 6">LEGE 06123</strain>
    </source>
</reference>
<dbReference type="InterPro" id="IPR009057">
    <property type="entry name" value="Homeodomain-like_sf"/>
</dbReference>
<keyword evidence="6" id="KW-1185">Reference proteome</keyword>
<comment type="caution">
    <text evidence="5">The sequence shown here is derived from an EMBL/GenBank/DDBJ whole genome shotgun (WGS) entry which is preliminary data.</text>
</comment>
<dbReference type="PROSITE" id="PS01124">
    <property type="entry name" value="HTH_ARAC_FAMILY_2"/>
    <property type="match status" value="1"/>
</dbReference>
<evidence type="ECO:0000313" key="5">
    <source>
        <dbReference type="EMBL" id="MBE9192349.1"/>
    </source>
</evidence>
<dbReference type="PROSITE" id="PS00041">
    <property type="entry name" value="HTH_ARAC_FAMILY_1"/>
    <property type="match status" value="1"/>
</dbReference>
<dbReference type="PANTHER" id="PTHR47893">
    <property type="entry name" value="REGULATORY PROTEIN PCHR"/>
    <property type="match status" value="1"/>
</dbReference>
<dbReference type="SUPFAM" id="SSF46689">
    <property type="entry name" value="Homeodomain-like"/>
    <property type="match status" value="2"/>
</dbReference>
<dbReference type="SMART" id="SM00342">
    <property type="entry name" value="HTH_ARAC"/>
    <property type="match status" value="1"/>
</dbReference>
<organism evidence="5 6">
    <name type="scientific">Gloeocapsopsis crepidinum LEGE 06123</name>
    <dbReference type="NCBI Taxonomy" id="588587"/>
    <lineage>
        <taxon>Bacteria</taxon>
        <taxon>Bacillati</taxon>
        <taxon>Cyanobacteriota</taxon>
        <taxon>Cyanophyceae</taxon>
        <taxon>Oscillatoriophycideae</taxon>
        <taxon>Chroococcales</taxon>
        <taxon>Chroococcaceae</taxon>
        <taxon>Gloeocapsopsis</taxon>
    </lineage>
</organism>
<dbReference type="Gene3D" id="1.10.10.60">
    <property type="entry name" value="Homeodomain-like"/>
    <property type="match status" value="2"/>
</dbReference>
<dbReference type="InterPro" id="IPR018062">
    <property type="entry name" value="HTH_AraC-typ_CS"/>
</dbReference>
<dbReference type="EMBL" id="JADEWN010000052">
    <property type="protein sequence ID" value="MBE9192349.1"/>
    <property type="molecule type" value="Genomic_DNA"/>
</dbReference>
<evidence type="ECO:0000256" key="3">
    <source>
        <dbReference type="ARBA" id="ARBA00023163"/>
    </source>
</evidence>
<keyword evidence="1" id="KW-0805">Transcription regulation</keyword>
<gene>
    <name evidence="5" type="ORF">IQ230_18740</name>
</gene>
<accession>A0ABR9UVP1</accession>
<protein>
    <submittedName>
        <fullName evidence="5">Helix-turn-helix transcriptional regulator</fullName>
    </submittedName>
</protein>
<proteinExistence type="predicted"/>
<evidence type="ECO:0000256" key="2">
    <source>
        <dbReference type="ARBA" id="ARBA00023125"/>
    </source>
</evidence>